<reference evidence="1 2" key="1">
    <citation type="submission" date="2018-11" db="EMBL/GenBank/DDBJ databases">
        <title>Genomic Encyclopedia of Type Strains, Phase IV (KMG-IV): sequencing the most valuable type-strain genomes for metagenomic binning, comparative biology and taxonomic classification.</title>
        <authorList>
            <person name="Goeker M."/>
        </authorList>
    </citation>
    <scope>NUCLEOTIDE SEQUENCE [LARGE SCALE GENOMIC DNA]</scope>
    <source>
        <strain evidence="1 2">DSM 16974</strain>
    </source>
</reference>
<dbReference type="EMBL" id="RJUK01000003">
    <property type="protein sequence ID" value="ROQ17990.1"/>
    <property type="molecule type" value="Genomic_DNA"/>
</dbReference>
<evidence type="ECO:0000313" key="1">
    <source>
        <dbReference type="EMBL" id="ROQ17990.1"/>
    </source>
</evidence>
<comment type="caution">
    <text evidence="1">The sequence shown here is derived from an EMBL/GenBank/DDBJ whole genome shotgun (WGS) entry which is preliminary data.</text>
</comment>
<evidence type="ECO:0000313" key="2">
    <source>
        <dbReference type="Proteomes" id="UP000273643"/>
    </source>
</evidence>
<sequence length="204" mass="22797">MSDFSRRILPVFNWLTLMVIKTIRGGLAHLSRVALLTLLFAAGVTASEPQSIVLAPGLTLLPPSALSLEPVRSNAPDGPLVLVGHIEGEPGYFLVADRVTGKQRVSVLWEKLDIEMRGRADARSIEVEDRGVFLTQSEAKVWYRTYRYRLGGVKLRPVYYLIRQDDQSYWLTLTTADGVDLEVVKPIVDVILKRVIISSETGRH</sequence>
<accession>A0A3N1NU09</accession>
<protein>
    <submittedName>
        <fullName evidence="1">Uncharacterized protein</fullName>
    </submittedName>
</protein>
<proteinExistence type="predicted"/>
<name>A0A3N1NU09_9GAMM</name>
<dbReference type="Proteomes" id="UP000273643">
    <property type="component" value="Unassembled WGS sequence"/>
</dbReference>
<organism evidence="1 2">
    <name type="scientific">Marinimicrobium koreense</name>
    <dbReference type="NCBI Taxonomy" id="306545"/>
    <lineage>
        <taxon>Bacteria</taxon>
        <taxon>Pseudomonadati</taxon>
        <taxon>Pseudomonadota</taxon>
        <taxon>Gammaproteobacteria</taxon>
        <taxon>Cellvibrionales</taxon>
        <taxon>Cellvibrionaceae</taxon>
        <taxon>Marinimicrobium</taxon>
    </lineage>
</organism>
<keyword evidence="2" id="KW-1185">Reference proteome</keyword>
<dbReference type="AlphaFoldDB" id="A0A3N1NU09"/>
<gene>
    <name evidence="1" type="ORF">EDC38_2962</name>
</gene>